<feature type="domain" description="Tail sheath protein C-terminal" evidence="3">
    <location>
        <begin position="263"/>
        <end position="374"/>
    </location>
</feature>
<dbReference type="PATRIC" id="fig|1316936.3.peg.2302"/>
<evidence type="ECO:0000313" key="4">
    <source>
        <dbReference type="EMBL" id="EPY01354.1"/>
    </source>
</evidence>
<gene>
    <name evidence="4" type="ORF">K678_11543</name>
</gene>
<dbReference type="InterPro" id="IPR020287">
    <property type="entry name" value="Tail_sheath_C"/>
</dbReference>
<dbReference type="AlphaFoldDB" id="S9S9H7"/>
<dbReference type="STRING" id="1316936.K678_11543"/>
<accession>S9S9H7</accession>
<dbReference type="Proteomes" id="UP000015350">
    <property type="component" value="Unassembled WGS sequence"/>
</dbReference>
<dbReference type="eggNOG" id="COG4386">
    <property type="taxonomic scope" value="Bacteria"/>
</dbReference>
<evidence type="ECO:0000256" key="1">
    <source>
        <dbReference type="ARBA" id="ARBA00008005"/>
    </source>
</evidence>
<evidence type="ECO:0000259" key="2">
    <source>
        <dbReference type="Pfam" id="PF04984"/>
    </source>
</evidence>
<dbReference type="EMBL" id="AQPH01000043">
    <property type="protein sequence ID" value="EPY01354.1"/>
    <property type="molecule type" value="Genomic_DNA"/>
</dbReference>
<dbReference type="Pfam" id="PF17482">
    <property type="entry name" value="Phage_sheath_1C"/>
    <property type="match status" value="1"/>
</dbReference>
<evidence type="ECO:0000313" key="5">
    <source>
        <dbReference type="Proteomes" id="UP000015350"/>
    </source>
</evidence>
<comment type="similarity">
    <text evidence="1">Belongs to the myoviridae tail sheath protein family.</text>
</comment>
<evidence type="ECO:0000259" key="3">
    <source>
        <dbReference type="Pfam" id="PF17482"/>
    </source>
</evidence>
<reference evidence="4 5" key="1">
    <citation type="submission" date="2013-04" db="EMBL/GenBank/DDBJ databases">
        <authorList>
            <person name="Kuznetsov B."/>
            <person name="Ivanovsky R."/>
        </authorList>
    </citation>
    <scope>NUCLEOTIDE SEQUENCE [LARGE SCALE GENOMIC DNA]</scope>
    <source>
        <strain evidence="4 5">MGU-K5</strain>
    </source>
</reference>
<organism evidence="4 5">
    <name type="scientific">Magnetospirillum fulvum MGU-K5</name>
    <dbReference type="NCBI Taxonomy" id="1316936"/>
    <lineage>
        <taxon>Bacteria</taxon>
        <taxon>Pseudomonadati</taxon>
        <taxon>Pseudomonadota</taxon>
        <taxon>Alphaproteobacteria</taxon>
        <taxon>Rhodospirillales</taxon>
        <taxon>Rhodospirillaceae</taxon>
        <taxon>Magnetospirillum</taxon>
    </lineage>
</organism>
<feature type="domain" description="Tail sheath protein subtilisin-like" evidence="2">
    <location>
        <begin position="93"/>
        <end position="253"/>
    </location>
</feature>
<comment type="caution">
    <text evidence="4">The sequence shown here is derived from an EMBL/GenBank/DDBJ whole genome shotgun (WGS) entry which is preliminary data.</text>
</comment>
<name>S9S9H7_MAGFU</name>
<dbReference type="Pfam" id="PF04984">
    <property type="entry name" value="Phage_sheath_1"/>
    <property type="match status" value="1"/>
</dbReference>
<dbReference type="InterPro" id="IPR035089">
    <property type="entry name" value="Phage_sheath_subtilisin"/>
</dbReference>
<dbReference type="RefSeq" id="WP_021132621.1">
    <property type="nucleotide sequence ID" value="NZ_AQPH01000043.1"/>
</dbReference>
<feature type="non-terminal residue" evidence="4">
    <location>
        <position position="1"/>
    </location>
</feature>
<dbReference type="OrthoDB" id="5442644at2"/>
<protein>
    <submittedName>
        <fullName evidence="4">Bacteriophage Mu tail sheath</fullName>
    </submittedName>
</protein>
<sequence>ASTRTVWIGGQRVQFSVAIGATVAQVAEGLAAAINANLDLVFTAAVDGVTASKVNLTARHKGTAWNGLDIRMGYYQGDVPDDGLTFTITPFTGGAGNPDLVAGMTALGDAQYHHVANPYTDGANLAAVVAEFTDRWSAGQQIEGQVWTAHAGDHAALTTLGNSLNAFPLSIMPTYGSPTPAYEVAAIYCAVAASSIDIDPARPLQTLTLKGMMAPAEKDRFDKLERNLLLWDGISTFTVTSSGLCQIERAITTYQVNDWGLNDQSYLDVETPATLSVLRRTWRARQAQKFPRHKLADDGTNFGVGQAIVTPSILKAENIALARDWEQRGWVENVDAFKAALVVERNADDRCRADHLLQPDLVNQYRKGAALIQFIV</sequence>
<proteinExistence type="inferred from homology"/>